<gene>
    <name evidence="3" type="ORF">LTR84_003241</name>
</gene>
<dbReference type="Pfam" id="PF14831">
    <property type="entry name" value="DUF4484"/>
    <property type="match status" value="1"/>
</dbReference>
<sequence length="580" mass="64723">MAESHTPQLDTSTDVPAPPIAAAFLVNFDHRKGYTLTWYKSIEGVQIEGTVEFKSLPSGLHNVEEDLVYFIHKDYAGLSAFLNVPDEHAERKARMLAIGVLVPLEHGRMGRIWRHAETLKSLARSQIQDVADTSQLEHYWDTTRLDSAELISEAPNESTDSFGKIGGYRKSRSMSTATNYLHSAHHLTPHHPASNLLASVQLFGPLVFPLFRAALLRKRILILAEAPVEFSCDLVYNISILSSLSRSLLSLLPDSSIDLTRLRPLFTIGVSDIDLMKAANPNPKDISETQQGWIACTTDDVLSTKPDLYDLLVLMPSTENNYARRKVFPRLIESTPLLTRNFPQFGQKSTQRDFHRYVHLQQGLEQFPSGRASSDGGGESDESSSLDAHSSAYIENKHVVEPPSWSRVAYTSLVWWASAGDRRGGFSEMEEIEMERDLSLLQNDSDEEQIREVALVAYFHRLTNLIFTVLAEAIARADGRNSDIDESEHEESGEDTTVGENSAERTSSLGGDEDDDTQPLLSESGNLQHVEITQDDMTNMGLDSWSASDKIFVENMISLWWGRKADVRAASVECCGLRIL</sequence>
<dbReference type="InterPro" id="IPR053056">
    <property type="entry name" value="Lipid_Metab_Assoc_Protein"/>
</dbReference>
<dbReference type="InterPro" id="IPR018626">
    <property type="entry name" value="LCHN/Anr2"/>
</dbReference>
<dbReference type="InterPro" id="IPR028115">
    <property type="entry name" value="DUF4484"/>
</dbReference>
<proteinExistence type="predicted"/>
<organism evidence="3 4">
    <name type="scientific">Exophiala bonariae</name>
    <dbReference type="NCBI Taxonomy" id="1690606"/>
    <lineage>
        <taxon>Eukaryota</taxon>
        <taxon>Fungi</taxon>
        <taxon>Dikarya</taxon>
        <taxon>Ascomycota</taxon>
        <taxon>Pezizomycotina</taxon>
        <taxon>Eurotiomycetes</taxon>
        <taxon>Chaetothyriomycetidae</taxon>
        <taxon>Chaetothyriales</taxon>
        <taxon>Herpotrichiellaceae</taxon>
        <taxon>Exophiala</taxon>
    </lineage>
</organism>
<dbReference type="PANTHER" id="PTHR28153">
    <property type="entry name" value="PROTEIN, PUTATIVE-RELATED"/>
    <property type="match status" value="1"/>
</dbReference>
<keyword evidence="4" id="KW-1185">Reference proteome</keyword>
<feature type="domain" description="DUF4484" evidence="2">
    <location>
        <begin position="400"/>
        <end position="579"/>
    </location>
</feature>
<dbReference type="AlphaFoldDB" id="A0AAV9NBZ6"/>
<dbReference type="PANTHER" id="PTHR28153:SF1">
    <property type="entry name" value="DUF4484 DOMAIN-CONTAINING PROTEIN"/>
    <property type="match status" value="1"/>
</dbReference>
<evidence type="ECO:0000259" key="2">
    <source>
        <dbReference type="Pfam" id="PF14831"/>
    </source>
</evidence>
<feature type="region of interest" description="Disordered" evidence="1">
    <location>
        <begin position="367"/>
        <end position="388"/>
    </location>
</feature>
<dbReference type="Proteomes" id="UP001358417">
    <property type="component" value="Unassembled WGS sequence"/>
</dbReference>
<dbReference type="Pfam" id="PF09804">
    <property type="entry name" value="DENND11"/>
    <property type="match status" value="1"/>
</dbReference>
<accession>A0AAV9NBZ6</accession>
<dbReference type="GO" id="GO:0005811">
    <property type="term" value="C:lipid droplet"/>
    <property type="evidence" value="ECO:0007669"/>
    <property type="project" value="TreeGrafter"/>
</dbReference>
<feature type="compositionally biased region" description="Polar residues" evidence="1">
    <location>
        <begin position="498"/>
        <end position="509"/>
    </location>
</feature>
<evidence type="ECO:0000256" key="1">
    <source>
        <dbReference type="SAM" id="MobiDB-lite"/>
    </source>
</evidence>
<feature type="region of interest" description="Disordered" evidence="1">
    <location>
        <begin position="479"/>
        <end position="526"/>
    </location>
</feature>
<comment type="caution">
    <text evidence="3">The sequence shown here is derived from an EMBL/GenBank/DDBJ whole genome shotgun (WGS) entry which is preliminary data.</text>
</comment>
<feature type="compositionally biased region" description="Acidic residues" evidence="1">
    <location>
        <begin position="484"/>
        <end position="494"/>
    </location>
</feature>
<name>A0AAV9NBZ6_9EURO</name>
<protein>
    <recommendedName>
        <fullName evidence="2">DUF4484 domain-containing protein</fullName>
    </recommendedName>
</protein>
<evidence type="ECO:0000313" key="3">
    <source>
        <dbReference type="EMBL" id="KAK5051589.1"/>
    </source>
</evidence>
<reference evidence="3 4" key="1">
    <citation type="submission" date="2023-08" db="EMBL/GenBank/DDBJ databases">
        <title>Black Yeasts Isolated from many extreme environments.</title>
        <authorList>
            <person name="Coleine C."/>
            <person name="Stajich J.E."/>
            <person name="Selbmann L."/>
        </authorList>
    </citation>
    <scope>NUCLEOTIDE SEQUENCE [LARGE SCALE GENOMIC DNA]</scope>
    <source>
        <strain evidence="3 4">CCFEE 5792</strain>
    </source>
</reference>
<evidence type="ECO:0000313" key="4">
    <source>
        <dbReference type="Proteomes" id="UP001358417"/>
    </source>
</evidence>
<dbReference type="EMBL" id="JAVRRD010000015">
    <property type="protein sequence ID" value="KAK5051589.1"/>
    <property type="molecule type" value="Genomic_DNA"/>
</dbReference>
<dbReference type="RefSeq" id="XP_064705816.1">
    <property type="nucleotide sequence ID" value="XM_064846836.1"/>
</dbReference>
<dbReference type="GeneID" id="89971435"/>